<reference evidence="7 8" key="1">
    <citation type="journal article" date="2010" name="Stand. Genomic Sci.">
        <title>Complete genome sequence of Ferrimonas balearica type strain (PAT).</title>
        <authorList>
            <person name="Nolan M."/>
            <person name="Sikorski J."/>
            <person name="Davenport K."/>
            <person name="Lucas S."/>
            <person name="Glavina Del Rio T."/>
            <person name="Tice H."/>
            <person name="Cheng J."/>
            <person name="Goodwin L."/>
            <person name="Pitluck S."/>
            <person name="Liolios K."/>
            <person name="Ivanova N."/>
            <person name="Mavromatis K."/>
            <person name="Ovchinnikova G."/>
            <person name="Pati A."/>
            <person name="Chen A."/>
            <person name="Palaniappan K."/>
            <person name="Land M."/>
            <person name="Hauser L."/>
            <person name="Chang Y."/>
            <person name="Jeffries C."/>
            <person name="Tapia R."/>
            <person name="Brettin T."/>
            <person name="Detter J."/>
            <person name="Han C."/>
            <person name="Yasawong M."/>
            <person name="Rohde M."/>
            <person name="Tindall B."/>
            <person name="Goker M."/>
            <person name="Woyke T."/>
            <person name="Bristow J."/>
            <person name="Eisen J."/>
            <person name="Markowitz V."/>
            <person name="Hugenholtz P."/>
            <person name="Kyrpides N."/>
            <person name="Klenk H."/>
            <person name="Lapidus A."/>
        </authorList>
    </citation>
    <scope>NUCLEOTIDE SEQUENCE [LARGE SCALE GENOMIC DNA]</scope>
    <source>
        <strain evidence="8">DSM 9799 / CCM 4581 / KCTC 23876 / PAT</strain>
    </source>
</reference>
<comment type="function">
    <text evidence="5">Member of a network of 50S ribosomal subunit biogenesis factors which assembles along the 30S-50S interface, preventing incorrect 23S rRNA structures from forming. Promotes peptidyl transferase center (PTC) maturation.</text>
</comment>
<keyword evidence="2 5" id="KW-0690">Ribosome biogenesis</keyword>
<proteinExistence type="inferred from homology"/>
<dbReference type="GeneID" id="67183666"/>
<dbReference type="STRING" id="550540.Fbal_3452"/>
<dbReference type="EMBL" id="CP002209">
    <property type="protein sequence ID" value="ADN77650.1"/>
    <property type="molecule type" value="Genomic_DNA"/>
</dbReference>
<name>E1SME1_FERBD</name>
<dbReference type="Pfam" id="PF04751">
    <property type="entry name" value="DarP"/>
    <property type="match status" value="1"/>
</dbReference>
<keyword evidence="3 5" id="KW-0699">rRNA-binding</keyword>
<evidence type="ECO:0000256" key="2">
    <source>
        <dbReference type="ARBA" id="ARBA00022517"/>
    </source>
</evidence>
<dbReference type="GO" id="GO:0043022">
    <property type="term" value="F:ribosome binding"/>
    <property type="evidence" value="ECO:0007669"/>
    <property type="project" value="UniProtKB-UniRule"/>
</dbReference>
<evidence type="ECO:0000256" key="6">
    <source>
        <dbReference type="SAM" id="Coils"/>
    </source>
</evidence>
<evidence type="ECO:0000256" key="4">
    <source>
        <dbReference type="ARBA" id="ARBA00022884"/>
    </source>
</evidence>
<dbReference type="GO" id="GO:0019843">
    <property type="term" value="F:rRNA binding"/>
    <property type="evidence" value="ECO:0007669"/>
    <property type="project" value="UniProtKB-UniRule"/>
</dbReference>
<sequence length="171" mass="19831">MVEYEDYFEDDFVSKSQLKREAEALQQLGEDLLSLTKAELAKVPLDEDLEAAFALAHKIKGKHEAYRRQVQYIGKMMRSRDPEPLQEALDKIRNKHNQATAEFHKLELLRDRLLSGGNDALQDALNEHPALAEEMQRLRQLIRQAAKELKENKPPKSSRELFKLLRSTLHD</sequence>
<dbReference type="CDD" id="cd16331">
    <property type="entry name" value="YjgA-like"/>
    <property type="match status" value="1"/>
</dbReference>
<accession>E1SME1</accession>
<dbReference type="RefSeq" id="WP_013346956.1">
    <property type="nucleotide sequence ID" value="NC_014541.1"/>
</dbReference>
<dbReference type="Proteomes" id="UP000006683">
    <property type="component" value="Chromosome"/>
</dbReference>
<dbReference type="GO" id="GO:1902626">
    <property type="term" value="P:assembly of large subunit precursor of preribosome"/>
    <property type="evidence" value="ECO:0007669"/>
    <property type="project" value="UniProtKB-UniRule"/>
</dbReference>
<keyword evidence="1 5" id="KW-0963">Cytoplasm</keyword>
<feature type="coiled-coil region" evidence="6">
    <location>
        <begin position="89"/>
        <end position="152"/>
    </location>
</feature>
<dbReference type="PANTHER" id="PTHR38101:SF1">
    <property type="entry name" value="UPF0307 PROTEIN YJGA"/>
    <property type="match status" value="1"/>
</dbReference>
<dbReference type="PIRSF" id="PIRSF016183">
    <property type="entry name" value="UCP016183"/>
    <property type="match status" value="1"/>
</dbReference>
<gene>
    <name evidence="5" type="primary">darP</name>
    <name evidence="7" type="ordered locus">Fbal_3452</name>
</gene>
<dbReference type="Gene3D" id="1.10.60.30">
    <property type="entry name" value="PSPTO4464-like domains"/>
    <property type="match status" value="2"/>
</dbReference>
<evidence type="ECO:0000256" key="5">
    <source>
        <dbReference type="HAMAP-Rule" id="MF_00765"/>
    </source>
</evidence>
<comment type="subcellular location">
    <subcellularLocation>
        <location evidence="5">Cytoplasm</location>
    </subcellularLocation>
    <text evidence="5">Associates with late stage pre-50S ribosomal subunits.</text>
</comment>
<evidence type="ECO:0000313" key="7">
    <source>
        <dbReference type="EMBL" id="ADN77650.1"/>
    </source>
</evidence>
<dbReference type="GO" id="GO:0005829">
    <property type="term" value="C:cytosol"/>
    <property type="evidence" value="ECO:0007669"/>
    <property type="project" value="TreeGrafter"/>
</dbReference>
<dbReference type="PANTHER" id="PTHR38101">
    <property type="entry name" value="UPF0307 PROTEIN YJGA"/>
    <property type="match status" value="1"/>
</dbReference>
<dbReference type="KEGG" id="fbl:Fbal_3452"/>
<dbReference type="eggNOG" id="COG3028">
    <property type="taxonomic scope" value="Bacteria"/>
</dbReference>
<keyword evidence="8" id="KW-1185">Reference proteome</keyword>
<dbReference type="HAMAP" id="MF_00765">
    <property type="entry name" value="DarP"/>
    <property type="match status" value="1"/>
</dbReference>
<keyword evidence="4 5" id="KW-0694">RNA-binding</keyword>
<dbReference type="InterPro" id="IPR006839">
    <property type="entry name" value="DarP"/>
</dbReference>
<organism evidence="7 8">
    <name type="scientific">Ferrimonas balearica (strain DSM 9799 / CCM 4581 / KCTC 23876 / PAT)</name>
    <dbReference type="NCBI Taxonomy" id="550540"/>
    <lineage>
        <taxon>Bacteria</taxon>
        <taxon>Pseudomonadati</taxon>
        <taxon>Pseudomonadota</taxon>
        <taxon>Gammaproteobacteria</taxon>
        <taxon>Alteromonadales</taxon>
        <taxon>Ferrimonadaceae</taxon>
        <taxon>Ferrimonas</taxon>
    </lineage>
</organism>
<comment type="similarity">
    <text evidence="5">Belongs to the DarP family.</text>
</comment>
<dbReference type="AlphaFoldDB" id="E1SME1"/>
<keyword evidence="6" id="KW-0175">Coiled coil</keyword>
<evidence type="ECO:0000313" key="8">
    <source>
        <dbReference type="Proteomes" id="UP000006683"/>
    </source>
</evidence>
<evidence type="ECO:0000256" key="3">
    <source>
        <dbReference type="ARBA" id="ARBA00022730"/>
    </source>
</evidence>
<dbReference type="HOGENOM" id="CLU_106757_2_0_6"/>
<dbReference type="InterPro" id="IPR023153">
    <property type="entry name" value="DarP_sf"/>
</dbReference>
<protein>
    <recommendedName>
        <fullName evidence="5">Dual-action ribosomal maturation protein DarP</fullName>
    </recommendedName>
    <alternativeName>
        <fullName evidence="5">Large ribosomal subunit assembly factor DarP</fullName>
    </alternativeName>
</protein>
<dbReference type="NCBIfam" id="NF003593">
    <property type="entry name" value="PRK05255.1-1"/>
    <property type="match status" value="1"/>
</dbReference>
<dbReference type="OrthoDB" id="5293604at2"/>
<evidence type="ECO:0000256" key="1">
    <source>
        <dbReference type="ARBA" id="ARBA00022490"/>
    </source>
</evidence>
<dbReference type="SUPFAM" id="SSF158710">
    <property type="entry name" value="PSPTO4464-like"/>
    <property type="match status" value="1"/>
</dbReference>